<dbReference type="InterPro" id="IPR016181">
    <property type="entry name" value="Acyl_CoA_acyltransferase"/>
</dbReference>
<dbReference type="PANTHER" id="PTHR43877:SF2">
    <property type="entry name" value="AMINOALKYLPHOSPHONATE N-ACETYLTRANSFERASE-RELATED"/>
    <property type="match status" value="1"/>
</dbReference>
<keyword evidence="5" id="KW-1185">Reference proteome</keyword>
<protein>
    <recommendedName>
        <fullName evidence="3">N-acetyltransferase domain-containing protein</fullName>
    </recommendedName>
</protein>
<gene>
    <name evidence="4" type="ORF">KDW_45280</name>
</gene>
<dbReference type="RefSeq" id="WP_151758120.1">
    <property type="nucleotide sequence ID" value="NZ_BKZW01000002.1"/>
</dbReference>
<evidence type="ECO:0000313" key="4">
    <source>
        <dbReference type="EMBL" id="GER90366.1"/>
    </source>
</evidence>
<dbReference type="Gene3D" id="3.40.630.30">
    <property type="match status" value="1"/>
</dbReference>
<dbReference type="SUPFAM" id="SSF55729">
    <property type="entry name" value="Acyl-CoA N-acyltransferases (Nat)"/>
    <property type="match status" value="1"/>
</dbReference>
<dbReference type="PROSITE" id="PS51186">
    <property type="entry name" value="GNAT"/>
    <property type="match status" value="2"/>
</dbReference>
<feature type="domain" description="N-acetyltransferase" evidence="3">
    <location>
        <begin position="11"/>
        <end position="171"/>
    </location>
</feature>
<evidence type="ECO:0000256" key="1">
    <source>
        <dbReference type="ARBA" id="ARBA00022679"/>
    </source>
</evidence>
<comment type="caution">
    <text evidence="4">The sequence shown here is derived from an EMBL/GenBank/DDBJ whole genome shotgun (WGS) entry which is preliminary data.</text>
</comment>
<sequence length="323" mass="36851">MSIHYTFPDGLQIRHATMADLHAVTELIIACDIVDFGKPDYSEDELRQNWQRANFQLATDAFVLHSAAGEIIGYTDICPSRGGIYINALTRVHPDYRQLNLDEALFEMAEAYACQRVTSAQVDATLSPLAWTISTDVKRLSLLEQRGYRSVNTEWRMEIDFHEPPLAPTWPEGIAVRQFVVGQDEQSVHQLIQEAFQDLRDYEYESFDDWQGWAFKHGNFQPALIPIITSGAEMIGVAWCYGFSDGGAWIYQLAIAQPWRKQGLGLQLLRQSFYMLYQHGIRNVGLTVDLQNVTGAARLYERAGMHLAERHDTCEKQLDCKKK</sequence>
<evidence type="ECO:0000259" key="3">
    <source>
        <dbReference type="PROSITE" id="PS51186"/>
    </source>
</evidence>
<dbReference type="InterPro" id="IPR050832">
    <property type="entry name" value="Bact_Acetyltransf"/>
</dbReference>
<keyword evidence="1" id="KW-0808">Transferase</keyword>
<dbReference type="Pfam" id="PF00583">
    <property type="entry name" value="Acetyltransf_1"/>
    <property type="match status" value="1"/>
</dbReference>
<organism evidence="4 5">
    <name type="scientific">Dictyobacter vulcani</name>
    <dbReference type="NCBI Taxonomy" id="2607529"/>
    <lineage>
        <taxon>Bacteria</taxon>
        <taxon>Bacillati</taxon>
        <taxon>Chloroflexota</taxon>
        <taxon>Ktedonobacteria</taxon>
        <taxon>Ktedonobacterales</taxon>
        <taxon>Dictyobacteraceae</taxon>
        <taxon>Dictyobacter</taxon>
    </lineage>
</organism>
<dbReference type="CDD" id="cd04301">
    <property type="entry name" value="NAT_SF"/>
    <property type="match status" value="1"/>
</dbReference>
<dbReference type="GO" id="GO:0016747">
    <property type="term" value="F:acyltransferase activity, transferring groups other than amino-acyl groups"/>
    <property type="evidence" value="ECO:0007669"/>
    <property type="project" value="InterPro"/>
</dbReference>
<evidence type="ECO:0000313" key="5">
    <source>
        <dbReference type="Proteomes" id="UP000326912"/>
    </source>
</evidence>
<accession>A0A5J4KYX1</accession>
<proteinExistence type="predicted"/>
<name>A0A5J4KYX1_9CHLR</name>
<reference evidence="4 5" key="1">
    <citation type="submission" date="2019-10" db="EMBL/GenBank/DDBJ databases">
        <title>Dictyobacter vulcani sp. nov., within the class Ktedonobacteria, isolated from soil of volcanic Mt. Zao.</title>
        <authorList>
            <person name="Zheng Y."/>
            <person name="Wang C.M."/>
            <person name="Sakai Y."/>
            <person name="Abe K."/>
            <person name="Yokota A."/>
            <person name="Yabe S."/>
        </authorList>
    </citation>
    <scope>NUCLEOTIDE SEQUENCE [LARGE SCALE GENOMIC DNA]</scope>
    <source>
        <strain evidence="4 5">W12</strain>
    </source>
</reference>
<dbReference type="InterPro" id="IPR000182">
    <property type="entry name" value="GNAT_dom"/>
</dbReference>
<dbReference type="PANTHER" id="PTHR43877">
    <property type="entry name" value="AMINOALKYLPHOSPHONATE N-ACETYLTRANSFERASE-RELATED-RELATED"/>
    <property type="match status" value="1"/>
</dbReference>
<dbReference type="Proteomes" id="UP000326912">
    <property type="component" value="Unassembled WGS sequence"/>
</dbReference>
<evidence type="ECO:0000256" key="2">
    <source>
        <dbReference type="ARBA" id="ARBA00023315"/>
    </source>
</evidence>
<feature type="domain" description="N-acetyltransferase" evidence="3">
    <location>
        <begin position="174"/>
        <end position="323"/>
    </location>
</feature>
<dbReference type="AlphaFoldDB" id="A0A5J4KYX1"/>
<dbReference type="EMBL" id="BKZW01000002">
    <property type="protein sequence ID" value="GER90366.1"/>
    <property type="molecule type" value="Genomic_DNA"/>
</dbReference>
<keyword evidence="2" id="KW-0012">Acyltransferase</keyword>